<comment type="similarity">
    <text evidence="4">Belongs to the PA-phosphatase related phosphoesterase family.</text>
</comment>
<feature type="domain" description="Phosphatidic acid phosphatase type 2/haloperoxidase" evidence="24">
    <location>
        <begin position="153"/>
        <end position="264"/>
    </location>
</feature>
<evidence type="ECO:0000256" key="2">
    <source>
        <dbReference type="ARBA" id="ARBA00004477"/>
    </source>
</evidence>
<evidence type="ECO:0000256" key="19">
    <source>
        <dbReference type="ARBA" id="ARBA00048331"/>
    </source>
</evidence>
<comment type="catalytic activity">
    <reaction evidence="20">
        <text>(2E,6E)-farnesyl diphosphate + H2O = (2E,6E)-farnesyl phosphate + phosphate + H(+)</text>
        <dbReference type="Rhea" id="RHEA:48128"/>
        <dbReference type="ChEBI" id="CHEBI:15377"/>
        <dbReference type="ChEBI" id="CHEBI:15378"/>
        <dbReference type="ChEBI" id="CHEBI:43474"/>
        <dbReference type="ChEBI" id="CHEBI:88226"/>
        <dbReference type="ChEBI" id="CHEBI:175763"/>
    </reaction>
    <physiologicalReaction direction="left-to-right" evidence="20">
        <dbReference type="Rhea" id="RHEA:48129"/>
    </physiologicalReaction>
</comment>
<gene>
    <name evidence="25" type="ORF">MMEN_LOCUS8095</name>
</gene>
<dbReference type="PANTHER" id="PTHR14969:SF18">
    <property type="entry name" value="POLYISOPRENOID DIPHOSPHATE_PHOSPHATE PHOSPHOHYDROLASE PLPP6"/>
    <property type="match status" value="1"/>
</dbReference>
<reference evidence="25" key="1">
    <citation type="submission" date="2021-05" db="EMBL/GenBank/DDBJ databases">
        <authorList>
            <person name="Tigano A."/>
        </authorList>
    </citation>
    <scope>NUCLEOTIDE SEQUENCE</scope>
</reference>
<keyword evidence="5" id="KW-0812">Transmembrane</keyword>
<evidence type="ECO:0000256" key="17">
    <source>
        <dbReference type="ARBA" id="ARBA00042093"/>
    </source>
</evidence>
<comment type="catalytic activity">
    <reaction evidence="19">
        <text>presqualene diphosphate + H2O = presqualene phosphate + phosphate + H(+)</text>
        <dbReference type="Rhea" id="RHEA:67968"/>
        <dbReference type="ChEBI" id="CHEBI:15377"/>
        <dbReference type="ChEBI" id="CHEBI:15378"/>
        <dbReference type="ChEBI" id="CHEBI:43474"/>
        <dbReference type="ChEBI" id="CHEBI:57310"/>
        <dbReference type="ChEBI" id="CHEBI:176803"/>
    </reaction>
    <physiologicalReaction direction="left-to-right" evidence="19">
        <dbReference type="Rhea" id="RHEA:67969"/>
    </physiologicalReaction>
</comment>
<dbReference type="EMBL" id="CAJRST010007779">
    <property type="protein sequence ID" value="CAG5897053.1"/>
    <property type="molecule type" value="Genomic_DNA"/>
</dbReference>
<evidence type="ECO:0000256" key="22">
    <source>
        <dbReference type="ARBA" id="ARBA00049227"/>
    </source>
</evidence>
<dbReference type="SMART" id="SM00014">
    <property type="entry name" value="acidPPc"/>
    <property type="match status" value="1"/>
</dbReference>
<dbReference type="CDD" id="cd03391">
    <property type="entry name" value="PAP2_containing_2_like"/>
    <property type="match status" value="1"/>
</dbReference>
<dbReference type="SUPFAM" id="SSF48317">
    <property type="entry name" value="Acid phosphatase/Vanadium-dependent haloperoxidase"/>
    <property type="match status" value="1"/>
</dbReference>
<accession>A0A8S4AS12</accession>
<dbReference type="Gene3D" id="1.20.144.10">
    <property type="entry name" value="Phosphatidic acid phosphatase type 2/haloperoxidase"/>
    <property type="match status" value="1"/>
</dbReference>
<feature type="region of interest" description="Disordered" evidence="23">
    <location>
        <begin position="1"/>
        <end position="63"/>
    </location>
</feature>
<keyword evidence="6" id="KW-0378">Hydrolase</keyword>
<evidence type="ECO:0000256" key="16">
    <source>
        <dbReference type="ARBA" id="ARBA00040581"/>
    </source>
</evidence>
<evidence type="ECO:0000256" key="10">
    <source>
        <dbReference type="ARBA" id="ARBA00023136"/>
    </source>
</evidence>
<evidence type="ECO:0000256" key="12">
    <source>
        <dbReference type="ARBA" id="ARBA00036036"/>
    </source>
</evidence>
<comment type="catalytic activity">
    <reaction evidence="22">
        <text>(2E)-geranyl diphosphate + H2O = (2E)-geranyl phosphate + phosphate + H(+)</text>
        <dbReference type="Rhea" id="RHEA:47944"/>
        <dbReference type="ChEBI" id="CHEBI:15377"/>
        <dbReference type="ChEBI" id="CHEBI:15378"/>
        <dbReference type="ChEBI" id="CHEBI:43474"/>
        <dbReference type="ChEBI" id="CHEBI:58057"/>
        <dbReference type="ChEBI" id="CHEBI:88107"/>
        <dbReference type="EC" id="3.6.1.68"/>
    </reaction>
    <physiologicalReaction direction="left-to-right" evidence="22">
        <dbReference type="Rhea" id="RHEA:47945"/>
    </physiologicalReaction>
</comment>
<evidence type="ECO:0000313" key="25">
    <source>
        <dbReference type="EMBL" id="CAG5897053.1"/>
    </source>
</evidence>
<organism evidence="25 26">
    <name type="scientific">Menidia menidia</name>
    <name type="common">Atlantic silverside</name>
    <dbReference type="NCBI Taxonomy" id="238744"/>
    <lineage>
        <taxon>Eukaryota</taxon>
        <taxon>Metazoa</taxon>
        <taxon>Chordata</taxon>
        <taxon>Craniata</taxon>
        <taxon>Vertebrata</taxon>
        <taxon>Euteleostomi</taxon>
        <taxon>Actinopterygii</taxon>
        <taxon>Neopterygii</taxon>
        <taxon>Teleostei</taxon>
        <taxon>Neoteleostei</taxon>
        <taxon>Acanthomorphata</taxon>
        <taxon>Ovalentaria</taxon>
        <taxon>Atherinomorphae</taxon>
        <taxon>Atheriniformes</taxon>
        <taxon>Atherinopsidae</taxon>
        <taxon>Menidiinae</taxon>
        <taxon>Menidia</taxon>
    </lineage>
</organism>
<keyword evidence="7" id="KW-0256">Endoplasmic reticulum</keyword>
<comment type="catalytic activity">
    <reaction evidence="13">
        <text>(2E)-geranyl phosphate + H2O = (2E)-geraniol + phosphate</text>
        <dbReference type="Rhea" id="RHEA:68020"/>
        <dbReference type="ChEBI" id="CHEBI:15377"/>
        <dbReference type="ChEBI" id="CHEBI:17447"/>
        <dbReference type="ChEBI" id="CHEBI:43474"/>
        <dbReference type="ChEBI" id="CHEBI:88107"/>
    </reaction>
    <physiologicalReaction direction="left-to-right" evidence="13">
        <dbReference type="Rhea" id="RHEA:68021"/>
    </physiologicalReaction>
</comment>
<dbReference type="OrthoDB" id="10266771at2759"/>
<dbReference type="GO" id="GO:0005789">
    <property type="term" value="C:endoplasmic reticulum membrane"/>
    <property type="evidence" value="ECO:0007669"/>
    <property type="project" value="UniProtKB-SubCell"/>
</dbReference>
<dbReference type="EC" id="3.6.1.68" evidence="15"/>
<dbReference type="InterPro" id="IPR036938">
    <property type="entry name" value="PAP2/HPO_sf"/>
</dbReference>
<evidence type="ECO:0000256" key="21">
    <source>
        <dbReference type="ARBA" id="ARBA00048595"/>
    </source>
</evidence>
<dbReference type="Pfam" id="PF01569">
    <property type="entry name" value="PAP2"/>
    <property type="match status" value="1"/>
</dbReference>
<evidence type="ECO:0000256" key="20">
    <source>
        <dbReference type="ARBA" id="ARBA00048426"/>
    </source>
</evidence>
<keyword evidence="26" id="KW-1185">Reference proteome</keyword>
<evidence type="ECO:0000256" key="18">
    <source>
        <dbReference type="ARBA" id="ARBA00047907"/>
    </source>
</evidence>
<keyword evidence="11" id="KW-0539">Nucleus</keyword>
<comment type="catalytic activity">
    <reaction evidence="14">
        <text>(2E,6E,10E)-geranylgeranyl phosphate + H2O = (2E,6E,10E)-geranylgeraniol + phosphate</text>
        <dbReference type="Rhea" id="RHEA:68016"/>
        <dbReference type="ChEBI" id="CHEBI:15377"/>
        <dbReference type="ChEBI" id="CHEBI:43474"/>
        <dbReference type="ChEBI" id="CHEBI:46762"/>
        <dbReference type="ChEBI" id="CHEBI:144936"/>
    </reaction>
    <physiologicalReaction direction="left-to-right" evidence="14">
        <dbReference type="Rhea" id="RHEA:68017"/>
    </physiologicalReaction>
</comment>
<evidence type="ECO:0000256" key="23">
    <source>
        <dbReference type="SAM" id="MobiDB-lite"/>
    </source>
</evidence>
<comment type="catalytic activity">
    <reaction evidence="21">
        <text>(2E,6E,10E)-geranylgeranyl diphosphate + H2O = (2E,6E,10E)-geranylgeranyl phosphate + phosphate + H(+)</text>
        <dbReference type="Rhea" id="RHEA:68008"/>
        <dbReference type="ChEBI" id="CHEBI:15377"/>
        <dbReference type="ChEBI" id="CHEBI:15378"/>
        <dbReference type="ChEBI" id="CHEBI:43474"/>
        <dbReference type="ChEBI" id="CHEBI:58756"/>
        <dbReference type="ChEBI" id="CHEBI:144936"/>
    </reaction>
    <physiologicalReaction direction="left-to-right" evidence="21">
        <dbReference type="Rhea" id="RHEA:68009"/>
    </physiologicalReaction>
</comment>
<comment type="subcellular location">
    <subcellularLocation>
        <location evidence="2">Endoplasmic reticulum membrane</location>
        <topology evidence="2">Multi-pass membrane protein</topology>
    </subcellularLocation>
    <subcellularLocation>
        <location evidence="3">Nucleus inner membrane</location>
    </subcellularLocation>
</comment>
<dbReference type="GO" id="GO:0006629">
    <property type="term" value="P:lipid metabolic process"/>
    <property type="evidence" value="ECO:0007669"/>
    <property type="project" value="UniProtKB-KW"/>
</dbReference>
<dbReference type="Proteomes" id="UP000677803">
    <property type="component" value="Unassembled WGS sequence"/>
</dbReference>
<keyword evidence="10" id="KW-0472">Membrane</keyword>
<sequence>MEDDLPLSAVGSRRVTGERQIQQLSSDQTKKKRMSSPMTRRNSCRGPACGSRTPPECPPRRRGSSCAYPFPGTQAEELSASLSQPMLAVTLRFLLAVDLWLSKRLGVCAREGSAWGSLRPLVRLLELSGHVVPWIVGAVYTLVRVESEAEREVMLNLFLALILDLLLVRAVKAVVRRRRPAQNRSDILSAFFVERYSFPSGHASRAAMCARFFLAQLADTASMRVLVVGWAALASLSRLLLARHYVTDVGFGLAMGYCQYSLVEKLWVTWDCLQDLLLIRLRESLDRAYSGLWTVDWKY</sequence>
<name>A0A8S4AS12_9TELE</name>
<keyword evidence="8" id="KW-1133">Transmembrane helix</keyword>
<evidence type="ECO:0000256" key="8">
    <source>
        <dbReference type="ARBA" id="ARBA00022989"/>
    </source>
</evidence>
<keyword evidence="9" id="KW-0443">Lipid metabolism</keyword>
<dbReference type="AlphaFoldDB" id="A0A8S4AS12"/>
<comment type="catalytic activity">
    <reaction evidence="1">
        <text>1,2-dihexadecanoyl-sn-glycero-3-phosphate + H2O = 1,2-dihexadecanoyl-sn-glycerol + phosphate</text>
        <dbReference type="Rhea" id="RHEA:43236"/>
        <dbReference type="ChEBI" id="CHEBI:15377"/>
        <dbReference type="ChEBI" id="CHEBI:43474"/>
        <dbReference type="ChEBI" id="CHEBI:72859"/>
        <dbReference type="ChEBI" id="CHEBI:82929"/>
    </reaction>
    <physiologicalReaction direction="left-to-right" evidence="1">
        <dbReference type="Rhea" id="RHEA:43237"/>
    </physiologicalReaction>
</comment>
<evidence type="ECO:0000259" key="24">
    <source>
        <dbReference type="SMART" id="SM00014"/>
    </source>
</evidence>
<dbReference type="GO" id="GO:0005637">
    <property type="term" value="C:nuclear inner membrane"/>
    <property type="evidence" value="ECO:0007669"/>
    <property type="project" value="UniProtKB-SubCell"/>
</dbReference>
<dbReference type="GO" id="GO:0042392">
    <property type="term" value="F:sphingosine-1-phosphate phosphatase activity"/>
    <property type="evidence" value="ECO:0007669"/>
    <property type="project" value="TreeGrafter"/>
</dbReference>
<comment type="catalytic activity">
    <reaction evidence="12">
        <text>(2E,6E)-farnesyl phosphate + H2O = (2E,6E)-farnesol + phosphate</text>
        <dbReference type="Rhea" id="RHEA:48132"/>
        <dbReference type="ChEBI" id="CHEBI:15377"/>
        <dbReference type="ChEBI" id="CHEBI:16619"/>
        <dbReference type="ChEBI" id="CHEBI:43474"/>
        <dbReference type="ChEBI" id="CHEBI:88226"/>
    </reaction>
    <physiologicalReaction direction="left-to-right" evidence="12">
        <dbReference type="Rhea" id="RHEA:48133"/>
    </physiologicalReaction>
</comment>
<comment type="catalytic activity">
    <reaction evidence="18">
        <text>presqualene phosphate + H2O = presqualene alcohol + phosphate</text>
        <dbReference type="Rhea" id="RHEA:68024"/>
        <dbReference type="ChEBI" id="CHEBI:15377"/>
        <dbReference type="ChEBI" id="CHEBI:43474"/>
        <dbReference type="ChEBI" id="CHEBI:176803"/>
        <dbReference type="ChEBI" id="CHEBI:176962"/>
    </reaction>
    <physiologicalReaction direction="left-to-right" evidence="18">
        <dbReference type="Rhea" id="RHEA:68025"/>
    </physiologicalReaction>
</comment>
<dbReference type="PANTHER" id="PTHR14969">
    <property type="entry name" value="SPHINGOSINE-1-PHOSPHATE PHOSPHOHYDROLASE"/>
    <property type="match status" value="1"/>
</dbReference>
<evidence type="ECO:0000256" key="9">
    <source>
        <dbReference type="ARBA" id="ARBA00023098"/>
    </source>
</evidence>
<evidence type="ECO:0000256" key="7">
    <source>
        <dbReference type="ARBA" id="ARBA00022824"/>
    </source>
</evidence>
<evidence type="ECO:0000256" key="13">
    <source>
        <dbReference type="ARBA" id="ARBA00036169"/>
    </source>
</evidence>
<protein>
    <recommendedName>
        <fullName evidence="16">Polyisoprenoid diphosphate/phosphate phosphohydrolase PLPP6</fullName>
        <ecNumber evidence="15">3.6.1.68</ecNumber>
    </recommendedName>
    <alternativeName>
        <fullName evidence="17">Phospholipid phosphatase 6</fullName>
    </alternativeName>
</protein>
<evidence type="ECO:0000256" key="6">
    <source>
        <dbReference type="ARBA" id="ARBA00022801"/>
    </source>
</evidence>
<evidence type="ECO:0000256" key="5">
    <source>
        <dbReference type="ARBA" id="ARBA00022692"/>
    </source>
</evidence>
<evidence type="ECO:0000256" key="11">
    <source>
        <dbReference type="ARBA" id="ARBA00023242"/>
    </source>
</evidence>
<dbReference type="InterPro" id="IPR000326">
    <property type="entry name" value="PAP2/HPO"/>
</dbReference>
<proteinExistence type="inferred from homology"/>
<evidence type="ECO:0000313" key="26">
    <source>
        <dbReference type="Proteomes" id="UP000677803"/>
    </source>
</evidence>
<evidence type="ECO:0000256" key="15">
    <source>
        <dbReference type="ARBA" id="ARBA00038898"/>
    </source>
</evidence>
<evidence type="ECO:0000256" key="4">
    <source>
        <dbReference type="ARBA" id="ARBA00008816"/>
    </source>
</evidence>
<comment type="caution">
    <text evidence="25">The sequence shown here is derived from an EMBL/GenBank/DDBJ whole genome shotgun (WGS) entry which is preliminary data.</text>
</comment>
<evidence type="ECO:0000256" key="1">
    <source>
        <dbReference type="ARBA" id="ARBA00001611"/>
    </source>
</evidence>
<evidence type="ECO:0000256" key="14">
    <source>
        <dbReference type="ARBA" id="ARBA00036255"/>
    </source>
</evidence>
<evidence type="ECO:0000256" key="3">
    <source>
        <dbReference type="ARBA" id="ARBA00004540"/>
    </source>
</evidence>